<gene>
    <name evidence="1" type="ORF">C1SCF055_LOCUS12644</name>
</gene>
<keyword evidence="3" id="KW-1185">Reference proteome</keyword>
<accession>A0A9P1C5L9</accession>
<dbReference type="EMBL" id="CAMXCT030000964">
    <property type="protein sequence ID" value="CAL4772480.1"/>
    <property type="molecule type" value="Genomic_DNA"/>
</dbReference>
<name>A0A9P1C5L9_9DINO</name>
<reference evidence="2" key="2">
    <citation type="submission" date="2024-04" db="EMBL/GenBank/DDBJ databases">
        <authorList>
            <person name="Chen Y."/>
            <person name="Shah S."/>
            <person name="Dougan E. K."/>
            <person name="Thang M."/>
            <person name="Chan C."/>
        </authorList>
    </citation>
    <scope>NUCLEOTIDE SEQUENCE [LARGE SCALE GENOMIC DNA]</scope>
</reference>
<sequence>MVLIEMLVGKGAAAAGMGAVKMASAGSTGTAMSLLQPTHDLMRGVSHLAPPEKLSSLFTGFDTVADSLAHSVQSAAATLSLVSPSSVVGAAAFMGTLGGFHSFGILKVSQVSSWLTGEEEEGERKPTGFN</sequence>
<dbReference type="OrthoDB" id="487368at2759"/>
<dbReference type="AlphaFoldDB" id="A0A9P1C5L9"/>
<evidence type="ECO:0000313" key="1">
    <source>
        <dbReference type="EMBL" id="CAI3985168.1"/>
    </source>
</evidence>
<organism evidence="1">
    <name type="scientific">Cladocopium goreaui</name>
    <dbReference type="NCBI Taxonomy" id="2562237"/>
    <lineage>
        <taxon>Eukaryota</taxon>
        <taxon>Sar</taxon>
        <taxon>Alveolata</taxon>
        <taxon>Dinophyceae</taxon>
        <taxon>Suessiales</taxon>
        <taxon>Symbiodiniaceae</taxon>
        <taxon>Cladocopium</taxon>
    </lineage>
</organism>
<evidence type="ECO:0000313" key="3">
    <source>
        <dbReference type="Proteomes" id="UP001152797"/>
    </source>
</evidence>
<dbReference type="EMBL" id="CAMXCT010000964">
    <property type="protein sequence ID" value="CAI3985168.1"/>
    <property type="molecule type" value="Genomic_DNA"/>
</dbReference>
<proteinExistence type="predicted"/>
<evidence type="ECO:0000313" key="2">
    <source>
        <dbReference type="EMBL" id="CAL1138543.1"/>
    </source>
</evidence>
<comment type="caution">
    <text evidence="1">The sequence shown here is derived from an EMBL/GenBank/DDBJ whole genome shotgun (WGS) entry which is preliminary data.</text>
</comment>
<feature type="non-terminal residue" evidence="1">
    <location>
        <position position="130"/>
    </location>
</feature>
<dbReference type="EMBL" id="CAMXCT020000964">
    <property type="protein sequence ID" value="CAL1138543.1"/>
    <property type="molecule type" value="Genomic_DNA"/>
</dbReference>
<protein>
    <submittedName>
        <fullName evidence="1">Uncharacterized protein</fullName>
    </submittedName>
</protein>
<reference evidence="1" key="1">
    <citation type="submission" date="2022-10" db="EMBL/GenBank/DDBJ databases">
        <authorList>
            <person name="Chen Y."/>
            <person name="Dougan E. K."/>
            <person name="Chan C."/>
            <person name="Rhodes N."/>
            <person name="Thang M."/>
        </authorList>
    </citation>
    <scope>NUCLEOTIDE SEQUENCE</scope>
</reference>
<dbReference type="Proteomes" id="UP001152797">
    <property type="component" value="Unassembled WGS sequence"/>
</dbReference>